<evidence type="ECO:0000256" key="1">
    <source>
        <dbReference type="SAM" id="Phobius"/>
    </source>
</evidence>
<keyword evidence="1" id="KW-0812">Transmembrane</keyword>
<dbReference type="VEuPathDB" id="PlasmoDB:PBANKA_0000801"/>
<organism evidence="2 3">
    <name type="scientific">Plasmodium berghei</name>
    <dbReference type="NCBI Taxonomy" id="5821"/>
    <lineage>
        <taxon>Eukaryota</taxon>
        <taxon>Sar</taxon>
        <taxon>Alveolata</taxon>
        <taxon>Apicomplexa</taxon>
        <taxon>Aconoidasida</taxon>
        <taxon>Haemosporida</taxon>
        <taxon>Plasmodiidae</taxon>
        <taxon>Plasmodium</taxon>
        <taxon>Plasmodium (Vinckeia)</taxon>
    </lineage>
</organism>
<dbReference type="NCBIfam" id="TIGR01590">
    <property type="entry name" value="yir-bir-cir_Pla"/>
    <property type="match status" value="1"/>
</dbReference>
<dbReference type="InterPro" id="IPR006477">
    <property type="entry name" value="Yir_bir_cir"/>
</dbReference>
<gene>
    <name evidence="2" type="ORF">PBK173_000493900</name>
</gene>
<dbReference type="AlphaFoldDB" id="A0A113T8M3"/>
<sequence length="295" mass="33909">MNKDVCSNFLYLTTNLKYDSSNKNYQIINGDHLKKHCDNENCGSDLEKISAGCLYFFNEFFGSSSVFESVAKNNINIVDYIIIWLSYMLNLKENEGSESLTYFNNIYINNDKYKNSITYIKDYNNYKDLIDKNHDLTKVDIKDISKFYDAFKTLCEMYTAFDEDTSNCTKCSEKANQFVQKYKELNNNKGSSYNKILSTLSTDYNNLKNKCSNIASFPEINTSTNIEKSPEQASVQNSAQTSEVTSLSSSIGNKLIPVLSIFGAIAFFLGIGYKYSLFKSRKRSRKQHLRERPKK</sequence>
<dbReference type="Pfam" id="PF06022">
    <property type="entry name" value="Cir_Bir_Yir"/>
    <property type="match status" value="1"/>
</dbReference>
<evidence type="ECO:0000313" key="2">
    <source>
        <dbReference type="EMBL" id="CXJ30355.1"/>
    </source>
</evidence>
<dbReference type="OMA" id="NYCISGC"/>
<keyword evidence="1" id="KW-1133">Transmembrane helix</keyword>
<accession>A0A113T8M3</accession>
<dbReference type="EMBL" id="LT160034">
    <property type="protein sequence ID" value="CXJ30355.1"/>
    <property type="molecule type" value="Genomic_DNA"/>
</dbReference>
<proteinExistence type="predicted"/>
<dbReference type="Proteomes" id="UP000069549">
    <property type="component" value="Chromosome 14"/>
</dbReference>
<feature type="transmembrane region" description="Helical" evidence="1">
    <location>
        <begin position="255"/>
        <end position="276"/>
    </location>
</feature>
<reference evidence="2 3" key="1">
    <citation type="submission" date="2016-02" db="EMBL/GenBank/DDBJ databases">
        <authorList>
            <consortium name="Pathogen Informatics"/>
        </authorList>
    </citation>
    <scope>NUCLEOTIDE SEQUENCE [LARGE SCALE GENOMIC DNA]</scope>
    <source>
        <strain evidence="2 3">K173</strain>
    </source>
</reference>
<evidence type="ECO:0000313" key="3">
    <source>
        <dbReference type="Proteomes" id="UP000069549"/>
    </source>
</evidence>
<keyword evidence="1" id="KW-0472">Membrane</keyword>
<name>A0A113T8M3_PLABE</name>
<protein>
    <submittedName>
        <fullName evidence="2">BIR protein</fullName>
    </submittedName>
</protein>